<gene>
    <name evidence="3" type="ORF">U9M48_012060</name>
</gene>
<accession>A0AAQ3SX64</accession>
<dbReference type="EMBL" id="CP144747">
    <property type="protein sequence ID" value="WVZ62296.1"/>
    <property type="molecule type" value="Genomic_DNA"/>
</dbReference>
<keyword evidence="1" id="KW-0520">NAD</keyword>
<dbReference type="PROSITE" id="PS50104">
    <property type="entry name" value="TIR"/>
    <property type="match status" value="1"/>
</dbReference>
<evidence type="ECO:0000256" key="1">
    <source>
        <dbReference type="ARBA" id="ARBA00023027"/>
    </source>
</evidence>
<evidence type="ECO:0000313" key="4">
    <source>
        <dbReference type="Proteomes" id="UP001341281"/>
    </source>
</evidence>
<reference evidence="3 4" key="1">
    <citation type="submission" date="2024-02" db="EMBL/GenBank/DDBJ databases">
        <title>High-quality chromosome-scale genome assembly of Pensacola bahiagrass (Paspalum notatum Flugge var. saurae).</title>
        <authorList>
            <person name="Vega J.M."/>
            <person name="Podio M."/>
            <person name="Orjuela J."/>
            <person name="Siena L.A."/>
            <person name="Pessino S.C."/>
            <person name="Combes M.C."/>
            <person name="Mariac C."/>
            <person name="Albertini E."/>
            <person name="Pupilli F."/>
            <person name="Ortiz J.P.A."/>
            <person name="Leblanc O."/>
        </authorList>
    </citation>
    <scope>NUCLEOTIDE SEQUENCE [LARGE SCALE GENOMIC DNA]</scope>
    <source>
        <strain evidence="3">R1</strain>
        <tissue evidence="3">Leaf</tissue>
    </source>
</reference>
<dbReference type="AlphaFoldDB" id="A0AAQ3SX64"/>
<dbReference type="PANTHER" id="PTHR32009">
    <property type="entry name" value="TMV RESISTANCE PROTEIN N-LIKE"/>
    <property type="match status" value="1"/>
</dbReference>
<keyword evidence="4" id="KW-1185">Reference proteome</keyword>
<dbReference type="Proteomes" id="UP001341281">
    <property type="component" value="Chromosome 03"/>
</dbReference>
<dbReference type="SMART" id="SM00255">
    <property type="entry name" value="TIR"/>
    <property type="match status" value="1"/>
</dbReference>
<dbReference type="Gene3D" id="3.40.50.10140">
    <property type="entry name" value="Toll/interleukin-1 receptor homology (TIR) domain"/>
    <property type="match status" value="1"/>
</dbReference>
<dbReference type="GO" id="GO:0007165">
    <property type="term" value="P:signal transduction"/>
    <property type="evidence" value="ECO:0007669"/>
    <property type="project" value="InterPro"/>
</dbReference>
<feature type="domain" description="TIR" evidence="2">
    <location>
        <begin position="44"/>
        <end position="175"/>
    </location>
</feature>
<dbReference type="SUPFAM" id="SSF52200">
    <property type="entry name" value="Toll/Interleukin receptor TIR domain"/>
    <property type="match status" value="1"/>
</dbReference>
<dbReference type="Pfam" id="PF01582">
    <property type="entry name" value="TIR"/>
    <property type="match status" value="1"/>
</dbReference>
<dbReference type="InterPro" id="IPR035897">
    <property type="entry name" value="Toll_tir_struct_dom_sf"/>
</dbReference>
<protein>
    <recommendedName>
        <fullName evidence="2">TIR domain-containing protein</fullName>
    </recommendedName>
</protein>
<organism evidence="3 4">
    <name type="scientific">Paspalum notatum var. saurae</name>
    <dbReference type="NCBI Taxonomy" id="547442"/>
    <lineage>
        <taxon>Eukaryota</taxon>
        <taxon>Viridiplantae</taxon>
        <taxon>Streptophyta</taxon>
        <taxon>Embryophyta</taxon>
        <taxon>Tracheophyta</taxon>
        <taxon>Spermatophyta</taxon>
        <taxon>Magnoliopsida</taxon>
        <taxon>Liliopsida</taxon>
        <taxon>Poales</taxon>
        <taxon>Poaceae</taxon>
        <taxon>PACMAD clade</taxon>
        <taxon>Panicoideae</taxon>
        <taxon>Andropogonodae</taxon>
        <taxon>Paspaleae</taxon>
        <taxon>Paspalinae</taxon>
        <taxon>Paspalum</taxon>
    </lineage>
</organism>
<dbReference type="PANTHER" id="PTHR32009:SF131">
    <property type="entry name" value="OS07G0566800 PROTEIN"/>
    <property type="match status" value="1"/>
</dbReference>
<evidence type="ECO:0000259" key="2">
    <source>
        <dbReference type="PROSITE" id="PS50104"/>
    </source>
</evidence>
<proteinExistence type="predicted"/>
<name>A0AAQ3SX64_PASNO</name>
<dbReference type="InterPro" id="IPR000157">
    <property type="entry name" value="TIR_dom"/>
</dbReference>
<evidence type="ECO:0000313" key="3">
    <source>
        <dbReference type="EMBL" id="WVZ62296.1"/>
    </source>
</evidence>
<sequence>MRARCPSMPSVLLRWPPMSRRPMTSRINAPPSGCARAPPHQYSYPYDVFINHRGADTRHTAVARLLHDRLLQLSGGRVRPFLDSACMRPGDRLVRRIGEGIAQCKVAVPIFSRNYVASEFCLRELAALVEARKLIVPVFYGVKPSALALPPAAVESNAYAPRDVERFAAALREARFTVGLAYDPDTGFADSVS</sequence>